<reference evidence="1" key="1">
    <citation type="submission" date="2021-01" db="EMBL/GenBank/DDBJ databases">
        <authorList>
            <consortium name="Genoscope - CEA"/>
            <person name="William W."/>
        </authorList>
    </citation>
    <scope>NUCLEOTIDE SEQUENCE</scope>
</reference>
<proteinExistence type="predicted"/>
<gene>
    <name evidence="1" type="ORF">POCTA_138.1.T0880263</name>
</gene>
<dbReference type="Proteomes" id="UP000683925">
    <property type="component" value="Unassembled WGS sequence"/>
</dbReference>
<name>A0A8S1WE11_PAROT</name>
<organism evidence="1 2">
    <name type="scientific">Paramecium octaurelia</name>
    <dbReference type="NCBI Taxonomy" id="43137"/>
    <lineage>
        <taxon>Eukaryota</taxon>
        <taxon>Sar</taxon>
        <taxon>Alveolata</taxon>
        <taxon>Ciliophora</taxon>
        <taxon>Intramacronucleata</taxon>
        <taxon>Oligohymenophorea</taxon>
        <taxon>Peniculida</taxon>
        <taxon>Parameciidae</taxon>
        <taxon>Paramecium</taxon>
    </lineage>
</organism>
<dbReference type="EMBL" id="CAJJDP010000087">
    <property type="protein sequence ID" value="CAD8186875.1"/>
    <property type="molecule type" value="Genomic_DNA"/>
</dbReference>
<evidence type="ECO:0000313" key="2">
    <source>
        <dbReference type="Proteomes" id="UP000683925"/>
    </source>
</evidence>
<comment type="caution">
    <text evidence="1">The sequence shown here is derived from an EMBL/GenBank/DDBJ whole genome shotgun (WGS) entry which is preliminary data.</text>
</comment>
<accession>A0A8S1WE11</accession>
<keyword evidence="2" id="KW-1185">Reference proteome</keyword>
<evidence type="ECO:0000313" key="1">
    <source>
        <dbReference type="EMBL" id="CAD8186875.1"/>
    </source>
</evidence>
<sequence>MVKFIEILQCSSTGLILGQARINILKDSLNIKYSMELLILVDFLFASNLINSKDIQNWLLYYEVEFWKEFRIH</sequence>
<dbReference type="AlphaFoldDB" id="A0A8S1WE11"/>
<protein>
    <submittedName>
        <fullName evidence="1">Uncharacterized protein</fullName>
    </submittedName>
</protein>